<feature type="non-terminal residue" evidence="2">
    <location>
        <position position="103"/>
    </location>
</feature>
<keyword evidence="3" id="KW-1185">Reference proteome</keyword>
<evidence type="ECO:0000313" key="2">
    <source>
        <dbReference type="EMBL" id="CAI8009087.1"/>
    </source>
</evidence>
<comment type="caution">
    <text evidence="2">The sequence shown here is derived from an EMBL/GenBank/DDBJ whole genome shotgun (WGS) entry which is preliminary data.</text>
</comment>
<dbReference type="EMBL" id="CASHTH010000920">
    <property type="protein sequence ID" value="CAI8009087.1"/>
    <property type="molecule type" value="Genomic_DNA"/>
</dbReference>
<feature type="chain" id="PRO_5041437238" evidence="1">
    <location>
        <begin position="26"/>
        <end position="103"/>
    </location>
</feature>
<dbReference type="Proteomes" id="UP001174909">
    <property type="component" value="Unassembled WGS sequence"/>
</dbReference>
<evidence type="ECO:0000313" key="3">
    <source>
        <dbReference type="Proteomes" id="UP001174909"/>
    </source>
</evidence>
<gene>
    <name evidence="2" type="ORF">GBAR_LOCUS6152</name>
</gene>
<evidence type="ECO:0000256" key="1">
    <source>
        <dbReference type="SAM" id="SignalP"/>
    </source>
</evidence>
<sequence length="103" mass="11169">MARSVLLLVIACAVVFLSCVHLGNSQCDTVRIGAVVFETLQPLLDGIRSDIASLAEIVSQQNETLIHLNDSVVSLMNEFDEYKSEVKSDVVALNYSISNVLGD</sequence>
<keyword evidence="1" id="KW-0732">Signal</keyword>
<name>A0AA35WD95_GEOBA</name>
<reference evidence="2" key="1">
    <citation type="submission" date="2023-03" db="EMBL/GenBank/DDBJ databases">
        <authorList>
            <person name="Steffen K."/>
            <person name="Cardenas P."/>
        </authorList>
    </citation>
    <scope>NUCLEOTIDE SEQUENCE</scope>
</reference>
<feature type="signal peptide" evidence="1">
    <location>
        <begin position="1"/>
        <end position="25"/>
    </location>
</feature>
<proteinExistence type="predicted"/>
<dbReference type="PROSITE" id="PS51257">
    <property type="entry name" value="PROKAR_LIPOPROTEIN"/>
    <property type="match status" value="1"/>
</dbReference>
<accession>A0AA35WD95</accession>
<organism evidence="2 3">
    <name type="scientific">Geodia barretti</name>
    <name type="common">Barrett's horny sponge</name>
    <dbReference type="NCBI Taxonomy" id="519541"/>
    <lineage>
        <taxon>Eukaryota</taxon>
        <taxon>Metazoa</taxon>
        <taxon>Porifera</taxon>
        <taxon>Demospongiae</taxon>
        <taxon>Heteroscleromorpha</taxon>
        <taxon>Tetractinellida</taxon>
        <taxon>Astrophorina</taxon>
        <taxon>Geodiidae</taxon>
        <taxon>Geodia</taxon>
    </lineage>
</organism>
<dbReference type="AlphaFoldDB" id="A0AA35WD95"/>
<protein>
    <submittedName>
        <fullName evidence="2">Uncharacterized protein</fullName>
    </submittedName>
</protein>